<feature type="compositionally biased region" description="Polar residues" evidence="1">
    <location>
        <begin position="13"/>
        <end position="23"/>
    </location>
</feature>
<feature type="region of interest" description="Disordered" evidence="1">
    <location>
        <begin position="1"/>
        <end position="27"/>
    </location>
</feature>
<dbReference type="Proteomes" id="UP000233100">
    <property type="component" value="Chromosome 5"/>
</dbReference>
<dbReference type="AlphaFoldDB" id="A0A7N9D730"/>
<dbReference type="GO" id="GO:0005912">
    <property type="term" value="C:adherens junction"/>
    <property type="evidence" value="ECO:0007669"/>
    <property type="project" value="TreeGrafter"/>
</dbReference>
<reference evidence="2" key="3">
    <citation type="submission" date="2025-09" db="UniProtKB">
        <authorList>
            <consortium name="Ensembl"/>
        </authorList>
    </citation>
    <scope>IDENTIFICATION</scope>
</reference>
<dbReference type="PANTHER" id="PTHR10672:SF4">
    <property type="entry name" value="ALPHA-ADDUCIN"/>
    <property type="match status" value="1"/>
</dbReference>
<dbReference type="GeneTree" id="ENSGT00940000158581"/>
<sequence length="78" mass="8839">MLGARHCHGEETWAQSETPSQKKVTPVNDLRGSDSIAYDKGEKLLRCKLAAFYRLADLFGWSQLIYNHITVSIQWGSN</sequence>
<dbReference type="GO" id="GO:0005886">
    <property type="term" value="C:plasma membrane"/>
    <property type="evidence" value="ECO:0007669"/>
    <property type="project" value="TreeGrafter"/>
</dbReference>
<dbReference type="GO" id="GO:0005856">
    <property type="term" value="C:cytoskeleton"/>
    <property type="evidence" value="ECO:0007669"/>
    <property type="project" value="TreeGrafter"/>
</dbReference>
<dbReference type="Bgee" id="ENSMFAG00000040609">
    <property type="expression patterns" value="Expressed in frontal cortex and 13 other cell types or tissues"/>
</dbReference>
<dbReference type="GO" id="GO:0051016">
    <property type="term" value="P:barbed-end actin filament capping"/>
    <property type="evidence" value="ECO:0007669"/>
    <property type="project" value="TreeGrafter"/>
</dbReference>
<evidence type="ECO:0000256" key="1">
    <source>
        <dbReference type="SAM" id="MobiDB-lite"/>
    </source>
</evidence>
<organism evidence="2 3">
    <name type="scientific">Macaca fascicularis</name>
    <name type="common">Crab-eating macaque</name>
    <name type="synonym">Cynomolgus monkey</name>
    <dbReference type="NCBI Taxonomy" id="9541"/>
    <lineage>
        <taxon>Eukaryota</taxon>
        <taxon>Metazoa</taxon>
        <taxon>Chordata</taxon>
        <taxon>Craniata</taxon>
        <taxon>Vertebrata</taxon>
        <taxon>Euteleostomi</taxon>
        <taxon>Mammalia</taxon>
        <taxon>Eutheria</taxon>
        <taxon>Euarchontoglires</taxon>
        <taxon>Primates</taxon>
        <taxon>Haplorrhini</taxon>
        <taxon>Catarrhini</taxon>
        <taxon>Cercopithecidae</taxon>
        <taxon>Cercopithecinae</taxon>
        <taxon>Macaca</taxon>
    </lineage>
</organism>
<accession>A0A7N9D730</accession>
<dbReference type="GO" id="GO:1903393">
    <property type="term" value="P:positive regulation of adherens junction organization"/>
    <property type="evidence" value="ECO:0007669"/>
    <property type="project" value="TreeGrafter"/>
</dbReference>
<gene>
    <name evidence="2" type="primary">ADD1</name>
</gene>
<protein>
    <submittedName>
        <fullName evidence="2">Adducin 1</fullName>
    </submittedName>
</protein>
<dbReference type="GO" id="GO:1903142">
    <property type="term" value="P:positive regulation of establishment of endothelial barrier"/>
    <property type="evidence" value="ECO:0007669"/>
    <property type="project" value="TreeGrafter"/>
</dbReference>
<dbReference type="Ensembl" id="ENSMFAT00000101734.1">
    <property type="protein sequence ID" value="ENSMFAP00000061919.1"/>
    <property type="gene ID" value="ENSMFAG00000040609.2"/>
</dbReference>
<dbReference type="InterPro" id="IPR051017">
    <property type="entry name" value="Aldolase-II_Adducin_sf"/>
</dbReference>
<reference evidence="2 3" key="1">
    <citation type="submission" date="2013-03" db="EMBL/GenBank/DDBJ databases">
        <authorList>
            <person name="Warren W."/>
            <person name="Wilson R.K."/>
        </authorList>
    </citation>
    <scope>NUCLEOTIDE SEQUENCE</scope>
</reference>
<proteinExistence type="predicted"/>
<dbReference type="GO" id="GO:0005925">
    <property type="term" value="C:focal adhesion"/>
    <property type="evidence" value="ECO:0007669"/>
    <property type="project" value="TreeGrafter"/>
</dbReference>
<reference evidence="2" key="2">
    <citation type="submission" date="2025-08" db="UniProtKB">
        <authorList>
            <consortium name="Ensembl"/>
        </authorList>
    </citation>
    <scope>IDENTIFICATION</scope>
</reference>
<dbReference type="GO" id="GO:0051015">
    <property type="term" value="F:actin filament binding"/>
    <property type="evidence" value="ECO:0007669"/>
    <property type="project" value="TreeGrafter"/>
</dbReference>
<evidence type="ECO:0000313" key="2">
    <source>
        <dbReference type="Ensembl" id="ENSMFAP00000061919.1"/>
    </source>
</evidence>
<dbReference type="GO" id="GO:0014069">
    <property type="term" value="C:postsynaptic density"/>
    <property type="evidence" value="ECO:0007669"/>
    <property type="project" value="TreeGrafter"/>
</dbReference>
<name>A0A7N9D730_MACFA</name>
<keyword evidence="3" id="KW-1185">Reference proteome</keyword>
<evidence type="ECO:0000313" key="3">
    <source>
        <dbReference type="Proteomes" id="UP000233100"/>
    </source>
</evidence>
<dbReference type="PANTHER" id="PTHR10672">
    <property type="entry name" value="ADDUCIN"/>
    <property type="match status" value="1"/>
</dbReference>